<reference evidence="6 7" key="1">
    <citation type="submission" date="2011-08" db="EMBL/GenBank/DDBJ databases">
        <authorList>
            <person name="Weinstock G."/>
            <person name="Sodergren E."/>
            <person name="Clifton S."/>
            <person name="Fulton L."/>
            <person name="Fulton B."/>
            <person name="Courtney L."/>
            <person name="Fronick C."/>
            <person name="Harrison M."/>
            <person name="Strong C."/>
            <person name="Farmer C."/>
            <person name="Delahaunty K."/>
            <person name="Markovic C."/>
            <person name="Hall O."/>
            <person name="Minx P."/>
            <person name="Tomlinson C."/>
            <person name="Mitreva M."/>
            <person name="Hou S."/>
            <person name="Chen J."/>
            <person name="Wollam A."/>
            <person name="Pepin K.H."/>
            <person name="Johnson M."/>
            <person name="Bhonagiri V."/>
            <person name="Zhang X."/>
            <person name="Suruliraj S."/>
            <person name="Warren W."/>
            <person name="Chinwalla A."/>
            <person name="Mardis E.R."/>
            <person name="Wilson R.K."/>
        </authorList>
    </citation>
    <scope>NUCLEOTIDE SEQUENCE [LARGE SCALE GENOMIC DNA]</scope>
    <source>
        <strain evidence="6 7">F0357</strain>
    </source>
</reference>
<dbReference type="InterPro" id="IPR050287">
    <property type="entry name" value="MTA/SAH_deaminase"/>
</dbReference>
<dbReference type="InterPro" id="IPR011059">
    <property type="entry name" value="Metal-dep_hydrolase_composite"/>
</dbReference>
<dbReference type="Gene3D" id="3.20.20.140">
    <property type="entry name" value="Metal-dependent hydrolases"/>
    <property type="match status" value="1"/>
</dbReference>
<gene>
    <name evidence="4" type="primary">mtaD</name>
    <name evidence="6" type="ORF">HMPREF0080_00778</name>
</gene>
<dbReference type="InterPro" id="IPR032466">
    <property type="entry name" value="Metal_Hydrolase"/>
</dbReference>
<dbReference type="Pfam" id="PF01979">
    <property type="entry name" value="Amidohydro_1"/>
    <property type="match status" value="1"/>
</dbReference>
<feature type="binding site" evidence="4">
    <location>
        <position position="217"/>
    </location>
    <ligand>
        <name>substrate</name>
    </ligand>
</feature>
<dbReference type="GO" id="GO:0050270">
    <property type="term" value="F:S-adenosylhomocysteine deaminase activity"/>
    <property type="evidence" value="ECO:0007669"/>
    <property type="project" value="UniProtKB-UniRule"/>
</dbReference>
<feature type="binding site" evidence="4">
    <location>
        <position position="302"/>
    </location>
    <ligand>
        <name>substrate</name>
    </ligand>
</feature>
<dbReference type="STRING" id="861450.HMPREF0080_00778"/>
<dbReference type="EC" id="3.5.4.28" evidence="4"/>
<name>G9YGL1_9FIRM</name>
<evidence type="ECO:0000313" key="6">
    <source>
        <dbReference type="EMBL" id="EHM42233.1"/>
    </source>
</evidence>
<dbReference type="PATRIC" id="fig|861450.3.peg.743"/>
<dbReference type="SUPFAM" id="SSF51556">
    <property type="entry name" value="Metallo-dependent hydrolases"/>
    <property type="match status" value="1"/>
</dbReference>
<dbReference type="Proteomes" id="UP000005481">
    <property type="component" value="Unassembled WGS sequence"/>
</dbReference>
<feature type="binding site" evidence="4">
    <location>
        <position position="97"/>
    </location>
    <ligand>
        <name>substrate</name>
    </ligand>
</feature>
<dbReference type="PANTHER" id="PTHR43794">
    <property type="entry name" value="AMINOHYDROLASE SSNA-RELATED"/>
    <property type="match status" value="1"/>
</dbReference>
<organism evidence="6 7">
    <name type="scientific">Anaeroglobus geminatus F0357</name>
    <dbReference type="NCBI Taxonomy" id="861450"/>
    <lineage>
        <taxon>Bacteria</taxon>
        <taxon>Bacillati</taxon>
        <taxon>Bacillota</taxon>
        <taxon>Negativicutes</taxon>
        <taxon>Veillonellales</taxon>
        <taxon>Veillonellaceae</taxon>
        <taxon>Anaeroglobus</taxon>
    </lineage>
</organism>
<dbReference type="GO" id="GO:0090614">
    <property type="term" value="F:5'-methylthioadenosine deaminase activity"/>
    <property type="evidence" value="ECO:0007669"/>
    <property type="project" value="UniProtKB-UniRule"/>
</dbReference>
<feature type="binding site" evidence="4">
    <location>
        <position position="149"/>
    </location>
    <ligand>
        <name>substrate</name>
    </ligand>
</feature>
<evidence type="ECO:0000259" key="5">
    <source>
        <dbReference type="Pfam" id="PF01979"/>
    </source>
</evidence>
<keyword evidence="2 4" id="KW-0378">Hydrolase</keyword>
<dbReference type="InterPro" id="IPR023512">
    <property type="entry name" value="Deaminase_MtaD/DadD"/>
</dbReference>
<comment type="catalytic activity">
    <reaction evidence="4">
        <text>S-methyl-5'-thioadenosine + H2O + H(+) = S-methyl-5'-thioinosine + NH4(+)</text>
        <dbReference type="Rhea" id="RHEA:25025"/>
        <dbReference type="ChEBI" id="CHEBI:15377"/>
        <dbReference type="ChEBI" id="CHEBI:15378"/>
        <dbReference type="ChEBI" id="CHEBI:17509"/>
        <dbReference type="ChEBI" id="CHEBI:28938"/>
        <dbReference type="ChEBI" id="CHEBI:48595"/>
        <dbReference type="EC" id="3.5.4.31"/>
    </reaction>
</comment>
<comment type="caution">
    <text evidence="4">Lacks conserved residue(s) required for the propagation of feature annotation.</text>
</comment>
<comment type="caution">
    <text evidence="6">The sequence shown here is derived from an EMBL/GenBank/DDBJ whole genome shotgun (WGS) entry which is preliminary data.</text>
</comment>
<evidence type="ECO:0000256" key="3">
    <source>
        <dbReference type="ARBA" id="ARBA00022833"/>
    </source>
</evidence>
<dbReference type="AlphaFoldDB" id="G9YGL1"/>
<dbReference type="FunFam" id="3.20.20.140:FF:000014">
    <property type="entry name" value="5-methylthioadenosine/S-adenosylhomocysteine deaminase"/>
    <property type="match status" value="1"/>
</dbReference>
<sequence>MKRGHTVSKKLLKNVAVYRNRVIEEGRNIEITDDRITAFPTDIADVTGYAEIIDGKGMLATPGFVNTHNHIAMTVFRSYADDMRLMDWLENKIWPAEAKLDGRTVYAQTLLGIAEMLRCGTTSFADMYFFMDNVAEAVRDSGIRACLSRGLTGITPNAAEALAENRDFFMDWHNSCNGRITVMFGPHAPYTCPEDYLRKVVETARSVGAEIHMHLCETKGEVENIRRQYGKSPIAWANDAGVFDCGCLAAHCVWVDEADIDIMAAKKVRVAHNPGSNLKLASGIAPLGRMLAKGITVSLGTDGASSNNNLDILEEMHLAALIHKADTLDPTAIPAERAVRMLTEDGARALGYTDIGKLKEGYKADITLIDRSGLHWYPRNDTLSLLAYAANSMDVDTVLVDGNILMKHKEFVTLDIERIKADAEYTKNRLFSQL</sequence>
<feature type="binding site" evidence="4">
    <location>
        <position position="187"/>
    </location>
    <ligand>
        <name>substrate</name>
    </ligand>
</feature>
<dbReference type="EMBL" id="AGCJ01000023">
    <property type="protein sequence ID" value="EHM42233.1"/>
    <property type="molecule type" value="Genomic_DNA"/>
</dbReference>
<comment type="similarity">
    <text evidence="4">Belongs to the metallo-dependent hydrolases superfamily. MTA/SAH deaminase family.</text>
</comment>
<evidence type="ECO:0000256" key="1">
    <source>
        <dbReference type="ARBA" id="ARBA00022723"/>
    </source>
</evidence>
<dbReference type="EC" id="3.5.4.31" evidence="4"/>
<dbReference type="GO" id="GO:0046872">
    <property type="term" value="F:metal ion binding"/>
    <property type="evidence" value="ECO:0007669"/>
    <property type="project" value="UniProtKB-KW"/>
</dbReference>
<dbReference type="HOGENOM" id="CLU_012358_2_1_9"/>
<accession>G9YGL1</accession>
<dbReference type="PANTHER" id="PTHR43794:SF11">
    <property type="entry name" value="AMIDOHYDROLASE-RELATED DOMAIN-CONTAINING PROTEIN"/>
    <property type="match status" value="1"/>
</dbReference>
<feature type="binding site" evidence="4">
    <location>
        <position position="70"/>
    </location>
    <ligand>
        <name>Zn(2+)</name>
        <dbReference type="ChEBI" id="CHEBI:29105"/>
    </ligand>
</feature>
<keyword evidence="1 4" id="KW-0479">Metal-binding</keyword>
<feature type="binding site" evidence="4">
    <location>
        <position position="68"/>
    </location>
    <ligand>
        <name>Zn(2+)</name>
        <dbReference type="ChEBI" id="CHEBI:29105"/>
    </ligand>
</feature>
<evidence type="ECO:0000256" key="4">
    <source>
        <dbReference type="HAMAP-Rule" id="MF_01281"/>
    </source>
</evidence>
<dbReference type="InterPro" id="IPR006680">
    <property type="entry name" value="Amidohydro-rel"/>
</dbReference>
<evidence type="ECO:0000313" key="7">
    <source>
        <dbReference type="Proteomes" id="UP000005481"/>
    </source>
</evidence>
<feature type="binding site" evidence="4">
    <location>
        <position position="302"/>
    </location>
    <ligand>
        <name>Zn(2+)</name>
        <dbReference type="ChEBI" id="CHEBI:29105"/>
    </ligand>
</feature>
<comment type="function">
    <text evidence="4">Catalyzes the deamination of 5-methylthioadenosine and S-adenosyl-L-homocysteine into 5-methylthioinosine and S-inosyl-L-homocysteine, respectively. Is also able to deaminate adenosine.</text>
</comment>
<dbReference type="eggNOG" id="COG0402">
    <property type="taxonomic scope" value="Bacteria"/>
</dbReference>
<comment type="cofactor">
    <cofactor evidence="4">
        <name>Zn(2+)</name>
        <dbReference type="ChEBI" id="CHEBI:29105"/>
    </cofactor>
    <text evidence="4">Binds 1 zinc ion per subunit.</text>
</comment>
<keyword evidence="3 4" id="KW-0862">Zinc</keyword>
<keyword evidence="7" id="KW-1185">Reference proteome</keyword>
<proteinExistence type="inferred from homology"/>
<dbReference type="CDD" id="cd01298">
    <property type="entry name" value="ATZ_TRZ_like"/>
    <property type="match status" value="1"/>
</dbReference>
<comment type="catalytic activity">
    <reaction evidence="4">
        <text>S-adenosyl-L-homocysteine + H2O + H(+) = S-inosyl-L-homocysteine + NH4(+)</text>
        <dbReference type="Rhea" id="RHEA:20716"/>
        <dbReference type="ChEBI" id="CHEBI:15377"/>
        <dbReference type="ChEBI" id="CHEBI:15378"/>
        <dbReference type="ChEBI" id="CHEBI:28938"/>
        <dbReference type="ChEBI" id="CHEBI:57856"/>
        <dbReference type="ChEBI" id="CHEBI:57985"/>
        <dbReference type="EC" id="3.5.4.28"/>
    </reaction>
</comment>
<protein>
    <recommendedName>
        <fullName evidence="4">5-methylthioadenosine/S-adenosylhomocysteine deaminase</fullName>
        <shortName evidence="4">MTA/SAH deaminase</shortName>
        <ecNumber evidence="4">3.5.4.28</ecNumber>
        <ecNumber evidence="4">3.5.4.31</ecNumber>
    </recommendedName>
</protein>
<feature type="domain" description="Amidohydrolase-related" evidence="5">
    <location>
        <begin position="60"/>
        <end position="404"/>
    </location>
</feature>
<dbReference type="HAMAP" id="MF_01281">
    <property type="entry name" value="MTA_SAH_deamin"/>
    <property type="match status" value="1"/>
</dbReference>
<dbReference type="SUPFAM" id="SSF51338">
    <property type="entry name" value="Composite domain of metallo-dependent hydrolases"/>
    <property type="match status" value="1"/>
</dbReference>
<evidence type="ECO:0000256" key="2">
    <source>
        <dbReference type="ARBA" id="ARBA00022801"/>
    </source>
</evidence>
<dbReference type="Gene3D" id="2.30.40.10">
    <property type="entry name" value="Urease, subunit C, domain 1"/>
    <property type="match status" value="1"/>
</dbReference>
<feature type="binding site" evidence="4">
    <location>
        <position position="214"/>
    </location>
    <ligand>
        <name>Zn(2+)</name>
        <dbReference type="ChEBI" id="CHEBI:29105"/>
    </ligand>
</feature>